<dbReference type="Proteomes" id="UP001433508">
    <property type="component" value="Unassembled WGS sequence"/>
</dbReference>
<sequence>MGIETDMALPSILSQIGNSLLSPGDLSNLFSLDFSSPDLATLQNDILDKSYDIAAQIQSRNYFGGDWPGFNEFVLSYMTFVRDVDPYDLAESYPLIEKLFTDLQVAFSNRRGAILTPIVGKIAGIVTNLAISLDSGKYSIVEDNISANVLASNGVAGEHMPRTSEIAKVLLKLFNSIRGERLTNENAQTSKKEVILYVAVLLCRAYFKLNQPSACANVFSNIHTANISFSRYPRSEKVTYRYYLGRFYFLRQELLRARTHLLWAFNNCHSAAVSNQRAILTYLIPSNLVLGVGTRPHLYELVGDTLRGAFGPLEKAVRSGDLYAFNAHLVRYFDWFVSKKMFLLLRSKAQIIIFRNLFRRIDAIVTASAPPLEPGTKRPNDLAFDDLLIGVRLSTRQNDPALAAQASQASPENPAILPYSNLNEMSWTYDDVENICISLIDQGFMKANIYARSKLLRLMPSGGFPRIAEVWAARGQISGDEEAWMDR</sequence>
<dbReference type="EMBL" id="MU971366">
    <property type="protein sequence ID" value="KAK9237631.1"/>
    <property type="molecule type" value="Genomic_DNA"/>
</dbReference>
<gene>
    <name evidence="1" type="ORF">V1525DRAFT_376669</name>
</gene>
<evidence type="ECO:0000313" key="1">
    <source>
        <dbReference type="EMBL" id="KAK9237631.1"/>
    </source>
</evidence>
<evidence type="ECO:0000313" key="2">
    <source>
        <dbReference type="Proteomes" id="UP001433508"/>
    </source>
</evidence>
<proteinExistence type="predicted"/>
<keyword evidence="2" id="KW-1185">Reference proteome</keyword>
<name>A0ACC3T156_LIPKO</name>
<reference evidence="2" key="1">
    <citation type="journal article" date="2024" name="Front. Bioeng. Biotechnol.">
        <title>Genome-scale model development and genomic sequencing of the oleaginous clade Lipomyces.</title>
        <authorList>
            <person name="Czajka J.J."/>
            <person name="Han Y."/>
            <person name="Kim J."/>
            <person name="Mondo S.J."/>
            <person name="Hofstad B.A."/>
            <person name="Robles A."/>
            <person name="Haridas S."/>
            <person name="Riley R."/>
            <person name="LaButti K."/>
            <person name="Pangilinan J."/>
            <person name="Andreopoulos W."/>
            <person name="Lipzen A."/>
            <person name="Yan J."/>
            <person name="Wang M."/>
            <person name="Ng V."/>
            <person name="Grigoriev I.V."/>
            <person name="Spatafora J.W."/>
            <person name="Magnuson J.K."/>
            <person name="Baker S.E."/>
            <person name="Pomraning K.R."/>
        </authorList>
    </citation>
    <scope>NUCLEOTIDE SEQUENCE [LARGE SCALE GENOMIC DNA]</scope>
    <source>
        <strain evidence="2">CBS 7786</strain>
    </source>
</reference>
<accession>A0ACC3T156</accession>
<protein>
    <submittedName>
        <fullName evidence="1">Uncharacterized protein</fullName>
    </submittedName>
</protein>
<organism evidence="1 2">
    <name type="scientific">Lipomyces kononenkoae</name>
    <name type="common">Yeast</name>
    <dbReference type="NCBI Taxonomy" id="34357"/>
    <lineage>
        <taxon>Eukaryota</taxon>
        <taxon>Fungi</taxon>
        <taxon>Dikarya</taxon>
        <taxon>Ascomycota</taxon>
        <taxon>Saccharomycotina</taxon>
        <taxon>Lipomycetes</taxon>
        <taxon>Lipomycetales</taxon>
        <taxon>Lipomycetaceae</taxon>
        <taxon>Lipomyces</taxon>
    </lineage>
</organism>
<comment type="caution">
    <text evidence="1">The sequence shown here is derived from an EMBL/GenBank/DDBJ whole genome shotgun (WGS) entry which is preliminary data.</text>
</comment>